<proteinExistence type="predicted"/>
<name>A0A7J8T8B2_GOSDV</name>
<accession>A0A7J8T8B2</accession>
<comment type="caution">
    <text evidence="1">The sequence shown here is derived from an EMBL/GenBank/DDBJ whole genome shotgun (WGS) entry which is preliminary data.</text>
</comment>
<dbReference type="AlphaFoldDB" id="A0A7J8T8B2"/>
<dbReference type="Proteomes" id="UP000593561">
    <property type="component" value="Unassembled WGS sequence"/>
</dbReference>
<evidence type="ECO:0000313" key="1">
    <source>
        <dbReference type="EMBL" id="MBA0634638.1"/>
    </source>
</evidence>
<keyword evidence="2" id="KW-1185">Reference proteome</keyword>
<protein>
    <recommendedName>
        <fullName evidence="3">RNase H type-1 domain-containing protein</fullName>
    </recommendedName>
</protein>
<organism evidence="1 2">
    <name type="scientific">Gossypium davidsonii</name>
    <name type="common">Davidson's cotton</name>
    <name type="synonym">Gossypium klotzschianum subsp. davidsonii</name>
    <dbReference type="NCBI Taxonomy" id="34287"/>
    <lineage>
        <taxon>Eukaryota</taxon>
        <taxon>Viridiplantae</taxon>
        <taxon>Streptophyta</taxon>
        <taxon>Embryophyta</taxon>
        <taxon>Tracheophyta</taxon>
        <taxon>Spermatophyta</taxon>
        <taxon>Magnoliopsida</taxon>
        <taxon>eudicotyledons</taxon>
        <taxon>Gunneridae</taxon>
        <taxon>Pentapetalae</taxon>
        <taxon>rosids</taxon>
        <taxon>malvids</taxon>
        <taxon>Malvales</taxon>
        <taxon>Malvaceae</taxon>
        <taxon>Malvoideae</taxon>
        <taxon>Gossypium</taxon>
    </lineage>
</organism>
<sequence>MCPQYGAGGETSLHACRDCPFSLSVWLSLGFNWHVDEVNDSLLCWVWDLLCGSSLAQRWDAYSMCMVDGRTQPSEHGDCLLMRATYFWMEYVSTPLAAEAWVSLEEIWFAREMGFGSVEIEGDSLVVIMKLRFPRLDRSDISSYVLEAQSLNL</sequence>
<gene>
    <name evidence="1" type="ORF">Godav_029797</name>
</gene>
<evidence type="ECO:0008006" key="3">
    <source>
        <dbReference type="Google" id="ProtNLM"/>
    </source>
</evidence>
<dbReference type="EMBL" id="JABFAC010238851">
    <property type="protein sequence ID" value="MBA0634638.1"/>
    <property type="molecule type" value="Genomic_DNA"/>
</dbReference>
<reference evidence="1 2" key="1">
    <citation type="journal article" date="2019" name="Genome Biol. Evol.">
        <title>Insights into the evolution of the New World diploid cottons (Gossypium, subgenus Houzingenia) based on genome sequencing.</title>
        <authorList>
            <person name="Grover C.E."/>
            <person name="Arick M.A. 2nd"/>
            <person name="Thrash A."/>
            <person name="Conover J.L."/>
            <person name="Sanders W.S."/>
            <person name="Peterson D.G."/>
            <person name="Frelichowski J.E."/>
            <person name="Scheffler J.A."/>
            <person name="Scheffler B.E."/>
            <person name="Wendel J.F."/>
        </authorList>
    </citation>
    <scope>NUCLEOTIDE SEQUENCE [LARGE SCALE GENOMIC DNA]</scope>
    <source>
        <strain evidence="1">27</strain>
        <tissue evidence="1">Leaf</tissue>
    </source>
</reference>
<feature type="non-terminal residue" evidence="1">
    <location>
        <position position="1"/>
    </location>
</feature>
<evidence type="ECO:0000313" key="2">
    <source>
        <dbReference type="Proteomes" id="UP000593561"/>
    </source>
</evidence>